<evidence type="ECO:0000256" key="4">
    <source>
        <dbReference type="ARBA" id="ARBA00013122"/>
    </source>
</evidence>
<evidence type="ECO:0000256" key="10">
    <source>
        <dbReference type="ARBA" id="ARBA00023054"/>
    </source>
</evidence>
<dbReference type="SUPFAM" id="SSF49764">
    <property type="entry name" value="HSP20-like chaperones"/>
    <property type="match status" value="1"/>
</dbReference>
<evidence type="ECO:0000256" key="5">
    <source>
        <dbReference type="ARBA" id="ARBA00022516"/>
    </source>
</evidence>
<comment type="function">
    <text evidence="16">Catalyzes the third of the four reactions of the long-chain fatty acids elongation cycle. This endoplasmic reticulum-bound enzymatic process, allows the addition of two carbons to the chain of long- and very long-chain fatty acids/VLCFAs per cycle. This enzyme catalyzes the dehydration of the 3-hydroxyacyl-CoA intermediate into trans-2,3-enoyl-CoA, within each cycle of fatty acid elongation. Thereby, it participates to the production of VLCFAs of different chain lengths that are involved in multiple biological processes as precursors of membrane lipids and lipid mediators.</text>
</comment>
<evidence type="ECO:0000256" key="3">
    <source>
        <dbReference type="ARBA" id="ARBA00007811"/>
    </source>
</evidence>
<comment type="caution">
    <text evidence="16">Lacks conserved residue(s) required for the propagation of feature annotation.</text>
</comment>
<evidence type="ECO:0000256" key="16">
    <source>
        <dbReference type="RuleBase" id="RU363109"/>
    </source>
</evidence>
<dbReference type="Pfam" id="PF04387">
    <property type="entry name" value="PTPLA"/>
    <property type="match status" value="1"/>
</dbReference>
<comment type="caution">
    <text evidence="18">The sequence shown here is derived from an EMBL/GenBank/DDBJ whole genome shotgun (WGS) entry which is preliminary data.</text>
</comment>
<comment type="similarity">
    <text evidence="3 16">Belongs to the very long-chain fatty acids dehydratase HACD family.</text>
</comment>
<dbReference type="InterPro" id="IPR007052">
    <property type="entry name" value="CS_dom"/>
</dbReference>
<dbReference type="GO" id="GO:0030497">
    <property type="term" value="P:fatty acid elongation"/>
    <property type="evidence" value="ECO:0007669"/>
    <property type="project" value="TreeGrafter"/>
</dbReference>
<keyword evidence="11 16" id="KW-0443">Lipid metabolism</keyword>
<feature type="transmembrane region" description="Helical" evidence="16">
    <location>
        <begin position="193"/>
        <end position="213"/>
    </location>
</feature>
<keyword evidence="13 16" id="KW-0275">Fatty acid biosynthesis</keyword>
<evidence type="ECO:0000256" key="13">
    <source>
        <dbReference type="ARBA" id="ARBA00023160"/>
    </source>
</evidence>
<evidence type="ECO:0000256" key="11">
    <source>
        <dbReference type="ARBA" id="ARBA00023098"/>
    </source>
</evidence>
<protein>
    <recommendedName>
        <fullName evidence="4 16">Very-long-chain (3R)-3-hydroxyacyl-CoA dehydratase</fullName>
        <ecNumber evidence="4 16">4.2.1.134</ecNumber>
    </recommendedName>
</protein>
<dbReference type="UniPathway" id="UPA00094"/>
<dbReference type="InterPro" id="IPR008978">
    <property type="entry name" value="HSP20-like_chaperone"/>
</dbReference>
<feature type="transmembrane region" description="Helical" evidence="16">
    <location>
        <begin position="285"/>
        <end position="302"/>
    </location>
</feature>
<dbReference type="Proteomes" id="UP000711488">
    <property type="component" value="Unassembled WGS sequence"/>
</dbReference>
<evidence type="ECO:0000256" key="12">
    <source>
        <dbReference type="ARBA" id="ARBA00023136"/>
    </source>
</evidence>
<keyword evidence="14 16" id="KW-0456">Lyase</keyword>
<evidence type="ECO:0000313" key="18">
    <source>
        <dbReference type="EMBL" id="KAA0190018.1"/>
    </source>
</evidence>
<feature type="transmembrane region" description="Helical" evidence="16">
    <location>
        <begin position="247"/>
        <end position="265"/>
    </location>
</feature>
<dbReference type="GO" id="GO:0042761">
    <property type="term" value="P:very long-chain fatty acid biosynthetic process"/>
    <property type="evidence" value="ECO:0007669"/>
    <property type="project" value="TreeGrafter"/>
</dbReference>
<comment type="subcellular location">
    <subcellularLocation>
        <location evidence="1 16">Endoplasmic reticulum membrane</location>
        <topology evidence="1 16">Multi-pass membrane protein</topology>
    </subcellularLocation>
</comment>
<evidence type="ECO:0000256" key="8">
    <source>
        <dbReference type="ARBA" id="ARBA00022832"/>
    </source>
</evidence>
<sequence length="303" mass="35529">MESKTLSPFVYWAQTEKEITLKIDLRNVKSPDIDVQDHVIYFNAVGVGNQGQNTYGFQLDLMYAVDPEATIEKVTPRNVELRLTKQDPKFWPRLLHENLKPAWLKIDFDKWMHEEDLQDEARDILEDFPGLYNKMKASETGSVLKPESLKKVYLFLYNLWLFVGFLYIVVVLLMRYASFGAESLEGSYKAVGWMMHLCFLTQFLEILHPIVGYTKGSPFEAIMQVCGRGVVFFCLIEAEPRMQTKPVVFFLFFVWSIIEVVRYPFYMLRVYNMELGLLTWLRYSLWIPLYPVGFMCEGIVILR</sequence>
<keyword evidence="7 16" id="KW-0256">Endoplasmic reticulum</keyword>
<keyword evidence="8 16" id="KW-0276">Fatty acid metabolism</keyword>
<evidence type="ECO:0000259" key="17">
    <source>
        <dbReference type="PROSITE" id="PS51203"/>
    </source>
</evidence>
<evidence type="ECO:0000256" key="7">
    <source>
        <dbReference type="ARBA" id="ARBA00022824"/>
    </source>
</evidence>
<feature type="domain" description="CS" evidence="17">
    <location>
        <begin position="5"/>
        <end position="95"/>
    </location>
</feature>
<evidence type="ECO:0000256" key="15">
    <source>
        <dbReference type="ARBA" id="ARBA00025733"/>
    </source>
</evidence>
<name>A0A6A0GWY2_HYAAZ</name>
<dbReference type="CDD" id="cd06465">
    <property type="entry name" value="p23_hB-ind1_like"/>
    <property type="match status" value="1"/>
</dbReference>
<organism evidence="18">
    <name type="scientific">Hyalella azteca</name>
    <name type="common">Amphipod</name>
    <dbReference type="NCBI Taxonomy" id="294128"/>
    <lineage>
        <taxon>Eukaryota</taxon>
        <taxon>Metazoa</taxon>
        <taxon>Ecdysozoa</taxon>
        <taxon>Arthropoda</taxon>
        <taxon>Crustacea</taxon>
        <taxon>Multicrustacea</taxon>
        <taxon>Malacostraca</taxon>
        <taxon>Eumalacostraca</taxon>
        <taxon>Peracarida</taxon>
        <taxon>Amphipoda</taxon>
        <taxon>Senticaudata</taxon>
        <taxon>Talitrida</taxon>
        <taxon>Talitroidea</taxon>
        <taxon>Hyalellidae</taxon>
        <taxon>Hyalella</taxon>
    </lineage>
</organism>
<keyword evidence="12 16" id="KW-0472">Membrane</keyword>
<keyword evidence="6 16" id="KW-0812">Transmembrane</keyword>
<comment type="catalytic activity">
    <reaction evidence="16">
        <text>a very-long-chain (3R)-3-hydroxyacyl-CoA = a very-long-chain (2E)-enoyl-CoA + H2O</text>
        <dbReference type="Rhea" id="RHEA:45812"/>
        <dbReference type="ChEBI" id="CHEBI:15377"/>
        <dbReference type="ChEBI" id="CHEBI:83728"/>
        <dbReference type="ChEBI" id="CHEBI:85440"/>
        <dbReference type="EC" id="4.2.1.134"/>
    </reaction>
</comment>
<dbReference type="GO" id="GO:0005789">
    <property type="term" value="C:endoplasmic reticulum membrane"/>
    <property type="evidence" value="ECO:0007669"/>
    <property type="project" value="UniProtKB-SubCell"/>
</dbReference>
<dbReference type="EC" id="4.2.1.134" evidence="4 16"/>
<dbReference type="GO" id="GO:0030148">
    <property type="term" value="P:sphingolipid biosynthetic process"/>
    <property type="evidence" value="ECO:0007669"/>
    <property type="project" value="TreeGrafter"/>
</dbReference>
<dbReference type="Gene3D" id="2.60.40.790">
    <property type="match status" value="1"/>
</dbReference>
<evidence type="ECO:0000256" key="2">
    <source>
        <dbReference type="ARBA" id="ARBA00005194"/>
    </source>
</evidence>
<dbReference type="Pfam" id="PF04969">
    <property type="entry name" value="CS"/>
    <property type="match status" value="1"/>
</dbReference>
<gene>
    <name evidence="18" type="ORF">HAZT_HAZT001704</name>
</gene>
<comment type="similarity">
    <text evidence="15">Belongs to the p23/wos2 family.</text>
</comment>
<reference evidence="18" key="1">
    <citation type="submission" date="2014-08" db="EMBL/GenBank/DDBJ databases">
        <authorList>
            <person name="Murali S."/>
            <person name="Richards S."/>
            <person name="Bandaranaike D."/>
            <person name="Bellair M."/>
            <person name="Blankenburg K."/>
            <person name="Chao H."/>
            <person name="Dinh H."/>
            <person name="Doddapaneni H."/>
            <person name="Dugan-Rocha S."/>
            <person name="Elkadiri S."/>
            <person name="Gnanaolivu R."/>
            <person name="Hughes D."/>
            <person name="Lee S."/>
            <person name="Li M."/>
            <person name="Ming W."/>
            <person name="Munidasa M."/>
            <person name="Muniz J."/>
            <person name="Nguyen L."/>
            <person name="Osuji N."/>
            <person name="Pu L.-L."/>
            <person name="Puazo M."/>
            <person name="Skinner E."/>
            <person name="Qu C."/>
            <person name="Quiroz J."/>
            <person name="Raj R."/>
            <person name="Weissenberger G."/>
            <person name="Xin Y."/>
            <person name="Zou X."/>
            <person name="Han Y."/>
            <person name="Worley K."/>
            <person name="Muzny D."/>
            <person name="Gibbs R."/>
        </authorList>
    </citation>
    <scope>NUCLEOTIDE SEQUENCE</scope>
    <source>
        <strain evidence="18">HAZT.00-mixed</strain>
        <tissue evidence="18">Whole organism</tissue>
    </source>
</reference>
<dbReference type="EMBL" id="JQDR03013219">
    <property type="protein sequence ID" value="KAA0190018.1"/>
    <property type="molecule type" value="Genomic_DNA"/>
</dbReference>
<comment type="pathway">
    <text evidence="2 16">Lipid metabolism; fatty acid biosynthesis.</text>
</comment>
<dbReference type="OrthoDB" id="2157530at2759"/>
<proteinExistence type="inferred from homology"/>
<keyword evidence="10" id="KW-0175">Coiled coil</keyword>
<dbReference type="PANTHER" id="PTHR11035">
    <property type="entry name" value="VERY-LONG-CHAIN (3R)-3-HYDROXYACYL-COA DEHYDRATASE"/>
    <property type="match status" value="1"/>
</dbReference>
<dbReference type="GO" id="GO:0102158">
    <property type="term" value="F:very-long-chain (3R)-3-hydroxyacyl-CoA dehydratase activity"/>
    <property type="evidence" value="ECO:0007669"/>
    <property type="project" value="UniProtKB-EC"/>
</dbReference>
<keyword evidence="9 16" id="KW-1133">Transmembrane helix</keyword>
<dbReference type="PANTHER" id="PTHR11035:SF35">
    <property type="entry name" value="VERY-LONG-CHAIN (3R)-3-HYDROXYACYL-COA DEHYDRATASE"/>
    <property type="match status" value="1"/>
</dbReference>
<feature type="transmembrane region" description="Helical" evidence="16">
    <location>
        <begin position="152"/>
        <end position="173"/>
    </location>
</feature>
<reference evidence="18" key="3">
    <citation type="submission" date="2019-06" db="EMBL/GenBank/DDBJ databases">
        <authorList>
            <person name="Poynton C."/>
            <person name="Hasenbein S."/>
            <person name="Benoit J.B."/>
            <person name="Sepulveda M.S."/>
            <person name="Poelchau M.F."/>
            <person name="Murali S.C."/>
            <person name="Chen S."/>
            <person name="Glastad K.M."/>
            <person name="Werren J.H."/>
            <person name="Vineis J.H."/>
            <person name="Bowen J.L."/>
            <person name="Friedrich M."/>
            <person name="Jones J."/>
            <person name="Robertson H.M."/>
            <person name="Feyereisen R."/>
            <person name="Mechler-Hickson A."/>
            <person name="Mathers N."/>
            <person name="Lee C.E."/>
            <person name="Colbourne J.K."/>
            <person name="Biales A."/>
            <person name="Johnston J.S."/>
            <person name="Wellborn G.A."/>
            <person name="Rosendale A.J."/>
            <person name="Cridge A.G."/>
            <person name="Munoz-Torres M.C."/>
            <person name="Bain P.A."/>
            <person name="Manny A.R."/>
            <person name="Major K.M."/>
            <person name="Lambert F.N."/>
            <person name="Vulpe C.D."/>
            <person name="Tuck P."/>
            <person name="Blalock B.J."/>
            <person name="Lin Y.-Y."/>
            <person name="Smith M.E."/>
            <person name="Ochoa-Acuna H."/>
            <person name="Chen M.-J.M."/>
            <person name="Childers C.P."/>
            <person name="Qu J."/>
            <person name="Dugan S."/>
            <person name="Lee S.L."/>
            <person name="Chao H."/>
            <person name="Dinh H."/>
            <person name="Han Y."/>
            <person name="Doddapaneni H."/>
            <person name="Worley K.C."/>
            <person name="Muzny D.M."/>
            <person name="Gibbs R.A."/>
            <person name="Richards S."/>
        </authorList>
    </citation>
    <scope>NUCLEOTIDE SEQUENCE</scope>
    <source>
        <strain evidence="18">HAZT.00-mixed</strain>
        <tissue evidence="18">Whole organism</tissue>
    </source>
</reference>
<dbReference type="FunFam" id="2.60.40.790:FF:000013">
    <property type="entry name" value="Very-long-chain (3R)-3-hydroxyacyl-CoA dehydratase"/>
    <property type="match status" value="1"/>
</dbReference>
<dbReference type="PROSITE" id="PS51203">
    <property type="entry name" value="CS"/>
    <property type="match status" value="1"/>
</dbReference>
<accession>A0A6A0GWY2</accession>
<evidence type="ECO:0000256" key="1">
    <source>
        <dbReference type="ARBA" id="ARBA00004477"/>
    </source>
</evidence>
<dbReference type="AlphaFoldDB" id="A0A6A0GWY2"/>
<evidence type="ECO:0000256" key="6">
    <source>
        <dbReference type="ARBA" id="ARBA00022692"/>
    </source>
</evidence>
<reference evidence="18" key="2">
    <citation type="journal article" date="2018" name="Environ. Sci. Technol.">
        <title>The Toxicogenome of Hyalella azteca: A Model for Sediment Ecotoxicology and Evolutionary Toxicology.</title>
        <authorList>
            <person name="Poynton H.C."/>
            <person name="Hasenbein S."/>
            <person name="Benoit J.B."/>
            <person name="Sepulveda M.S."/>
            <person name="Poelchau M.F."/>
            <person name="Hughes D.S.T."/>
            <person name="Murali S.C."/>
            <person name="Chen S."/>
            <person name="Glastad K.M."/>
            <person name="Goodisman M.A.D."/>
            <person name="Werren J.H."/>
            <person name="Vineis J.H."/>
            <person name="Bowen J.L."/>
            <person name="Friedrich M."/>
            <person name="Jones J."/>
            <person name="Robertson H.M."/>
            <person name="Feyereisen R."/>
            <person name="Mechler-Hickson A."/>
            <person name="Mathers N."/>
            <person name="Lee C.E."/>
            <person name="Colbourne J.K."/>
            <person name="Biales A."/>
            <person name="Johnston J.S."/>
            <person name="Wellborn G.A."/>
            <person name="Rosendale A.J."/>
            <person name="Cridge A.G."/>
            <person name="Munoz-Torres M.C."/>
            <person name="Bain P.A."/>
            <person name="Manny A.R."/>
            <person name="Major K.M."/>
            <person name="Lambert F.N."/>
            <person name="Vulpe C.D."/>
            <person name="Tuck P."/>
            <person name="Blalock B.J."/>
            <person name="Lin Y.Y."/>
            <person name="Smith M.E."/>
            <person name="Ochoa-Acuna H."/>
            <person name="Chen M.M."/>
            <person name="Childers C.P."/>
            <person name="Qu J."/>
            <person name="Dugan S."/>
            <person name="Lee S.L."/>
            <person name="Chao H."/>
            <person name="Dinh H."/>
            <person name="Han Y."/>
            <person name="Doddapaneni H."/>
            <person name="Worley K.C."/>
            <person name="Muzny D.M."/>
            <person name="Gibbs R.A."/>
            <person name="Richards S."/>
        </authorList>
    </citation>
    <scope>NUCLEOTIDE SEQUENCE</scope>
    <source>
        <strain evidence="18">HAZT.00-mixed</strain>
        <tissue evidence="18">Whole organism</tissue>
    </source>
</reference>
<evidence type="ECO:0000256" key="9">
    <source>
        <dbReference type="ARBA" id="ARBA00022989"/>
    </source>
</evidence>
<evidence type="ECO:0000256" key="14">
    <source>
        <dbReference type="ARBA" id="ARBA00023239"/>
    </source>
</evidence>
<dbReference type="InterPro" id="IPR007482">
    <property type="entry name" value="Tyr_Pase-like_PTPLA"/>
</dbReference>
<keyword evidence="5 16" id="KW-0444">Lipid biosynthesis</keyword>